<protein>
    <submittedName>
        <fullName evidence="1">Uncharacterized protein</fullName>
    </submittedName>
</protein>
<comment type="caution">
    <text evidence="1">The sequence shown here is derived from an EMBL/GenBank/DDBJ whole genome shotgun (WGS) entry which is preliminary data.</text>
</comment>
<organism evidence="1 2">
    <name type="scientific">Dallia pectoralis</name>
    <name type="common">Alaska blackfish</name>
    <dbReference type="NCBI Taxonomy" id="75939"/>
    <lineage>
        <taxon>Eukaryota</taxon>
        <taxon>Metazoa</taxon>
        <taxon>Chordata</taxon>
        <taxon>Craniata</taxon>
        <taxon>Vertebrata</taxon>
        <taxon>Euteleostomi</taxon>
        <taxon>Actinopterygii</taxon>
        <taxon>Neopterygii</taxon>
        <taxon>Teleostei</taxon>
        <taxon>Protacanthopterygii</taxon>
        <taxon>Esociformes</taxon>
        <taxon>Umbridae</taxon>
        <taxon>Dallia</taxon>
    </lineage>
</organism>
<evidence type="ECO:0000313" key="1">
    <source>
        <dbReference type="EMBL" id="KAJ7984925.1"/>
    </source>
</evidence>
<dbReference type="Proteomes" id="UP001157502">
    <property type="component" value="Chromosome 37"/>
</dbReference>
<accession>A0ACC2F0N7</accession>
<dbReference type="EMBL" id="CM055764">
    <property type="protein sequence ID" value="KAJ7984925.1"/>
    <property type="molecule type" value="Genomic_DNA"/>
</dbReference>
<evidence type="ECO:0000313" key="2">
    <source>
        <dbReference type="Proteomes" id="UP001157502"/>
    </source>
</evidence>
<proteinExistence type="predicted"/>
<reference evidence="1" key="1">
    <citation type="submission" date="2021-05" db="EMBL/GenBank/DDBJ databases">
        <authorList>
            <person name="Pan Q."/>
            <person name="Jouanno E."/>
            <person name="Zahm M."/>
            <person name="Klopp C."/>
            <person name="Cabau C."/>
            <person name="Louis A."/>
            <person name="Berthelot C."/>
            <person name="Parey E."/>
            <person name="Roest Crollius H."/>
            <person name="Montfort J."/>
            <person name="Robinson-Rechavi M."/>
            <person name="Bouchez O."/>
            <person name="Lampietro C."/>
            <person name="Lopez Roques C."/>
            <person name="Donnadieu C."/>
            <person name="Postlethwait J."/>
            <person name="Bobe J."/>
            <person name="Dillon D."/>
            <person name="Chandos A."/>
            <person name="von Hippel F."/>
            <person name="Guiguen Y."/>
        </authorList>
    </citation>
    <scope>NUCLEOTIDE SEQUENCE</scope>
    <source>
        <strain evidence="1">YG-Jan2019</strain>
    </source>
</reference>
<keyword evidence="2" id="KW-1185">Reference proteome</keyword>
<name>A0ACC2F0N7_DALPE</name>
<gene>
    <name evidence="1" type="ORF">DPEC_G00359810</name>
</gene>
<sequence>MEAPSNMTVNGSVFEDILYVVNLTTFSIGFPLILLAIYAMYFLIRADHMAPVYVINLLIADFVQISVRLIVLFNVWGIVGEIIEFFGISASIGFMVCIALERYLVIAFPLWYRFRRNIKFSLIVSSIVWVFPFIQIVLMYVSPTVYDSLIVFSVMLLIPFPLLVFFLVGTLRALSASISVPAVEQKRIIGTLALVLGNYTLLFLPLIIQCLMSGISGEINVNIGLILESLSALVDPLLYVFMRKGAKDTLLAFPCFDKLIGEPEHSQVTNLTDTGPEGSA</sequence>